<name>A0A1H9TZR8_9LACT</name>
<dbReference type="EMBL" id="FOHA01000019">
    <property type="protein sequence ID" value="SES02686.1"/>
    <property type="molecule type" value="Genomic_DNA"/>
</dbReference>
<dbReference type="InterPro" id="IPR009881">
    <property type="entry name" value="DUF1433"/>
</dbReference>
<accession>A0A1H9TZR8</accession>
<keyword evidence="2" id="KW-1185">Reference proteome</keyword>
<evidence type="ECO:0000313" key="2">
    <source>
        <dbReference type="Proteomes" id="UP000198948"/>
    </source>
</evidence>
<dbReference type="Proteomes" id="UP000198948">
    <property type="component" value="Unassembled WGS sequence"/>
</dbReference>
<protein>
    <recommendedName>
        <fullName evidence="3">DUF1433 domain-containing protein</fullName>
    </recommendedName>
</protein>
<dbReference type="Pfam" id="PF07252">
    <property type="entry name" value="DUF1433"/>
    <property type="match status" value="1"/>
</dbReference>
<dbReference type="Gene3D" id="3.10.450.130">
    <property type="entry name" value="folded 79 residue fragment of lin0334 like domains"/>
    <property type="match status" value="1"/>
</dbReference>
<sequence length="127" mass="14804">MKKKKIVILFFVFILIGGVYLKKEADKKKLLETEGPRIEKYLKHNYENYESITFETVVVSPTGTPHIKGYVNNDPELKFDIGISRDHFNAGLNWDDDNKSLTKKEAYKYQSKTVEEIEKEEASQKNK</sequence>
<evidence type="ECO:0008006" key="3">
    <source>
        <dbReference type="Google" id="ProtNLM"/>
    </source>
</evidence>
<organism evidence="1 2">
    <name type="scientific">Isobaculum melis</name>
    <dbReference type="NCBI Taxonomy" id="142588"/>
    <lineage>
        <taxon>Bacteria</taxon>
        <taxon>Bacillati</taxon>
        <taxon>Bacillota</taxon>
        <taxon>Bacilli</taxon>
        <taxon>Lactobacillales</taxon>
        <taxon>Carnobacteriaceae</taxon>
        <taxon>Isobaculum</taxon>
    </lineage>
</organism>
<gene>
    <name evidence="1" type="ORF">SAMN04488559_1194</name>
</gene>
<dbReference type="OrthoDB" id="2366279at2"/>
<reference evidence="1 2" key="1">
    <citation type="submission" date="2016-10" db="EMBL/GenBank/DDBJ databases">
        <authorList>
            <person name="de Groot N.N."/>
        </authorList>
    </citation>
    <scope>NUCLEOTIDE SEQUENCE [LARGE SCALE GENOMIC DNA]</scope>
    <source>
        <strain evidence="1 2">DSM 13760</strain>
    </source>
</reference>
<proteinExistence type="predicted"/>
<evidence type="ECO:0000313" key="1">
    <source>
        <dbReference type="EMBL" id="SES02686.1"/>
    </source>
</evidence>
<dbReference type="AlphaFoldDB" id="A0A1H9TZR8"/>
<dbReference type="RefSeq" id="WP_092653555.1">
    <property type="nucleotide sequence ID" value="NZ_FOHA01000019.1"/>
</dbReference>
<dbReference type="STRING" id="142588.SAMN04488559_1194"/>